<comment type="caution">
    <text evidence="2">The sequence shown here is derived from an EMBL/GenBank/DDBJ whole genome shotgun (WGS) entry which is preliminary data.</text>
</comment>
<evidence type="ECO:0000256" key="1">
    <source>
        <dbReference type="SAM" id="MobiDB-lite"/>
    </source>
</evidence>
<dbReference type="STRING" id="1544413.Clow_01440"/>
<feature type="region of interest" description="Disordered" evidence="1">
    <location>
        <begin position="199"/>
        <end position="220"/>
    </location>
</feature>
<gene>
    <name evidence="2" type="ORF">Clow_01440</name>
</gene>
<sequence length="220" mass="24944">MRHQIKTVMVIYKHHTRCGNIFAPIRISSYATEPIPIPNHPTEIPLPPHGLAVFRCSNPAFSIEIIQSPPTYTAGQRLTAPARYGKLRLLTQSSTTHAALHRYPPHRRKPPIHKRTEGNIVSRRPENKLSMKGMKGSYLKTFRSRSTPQKNRKGLRALFHVLHHVRNEPHLHQLRAPIGSLPTTPLPLTAGSHQREWSIPYPTSRSHKIGESAAQSHNRT</sequence>
<dbReference type="EMBL" id="LKEV01000004">
    <property type="protein sequence ID" value="KQB86087.1"/>
    <property type="molecule type" value="Genomic_DNA"/>
</dbReference>
<dbReference type="AlphaFoldDB" id="A0A0Q0YHH8"/>
<evidence type="ECO:0000313" key="2">
    <source>
        <dbReference type="EMBL" id="KQB86087.1"/>
    </source>
</evidence>
<reference evidence="2 3" key="1">
    <citation type="submission" date="2015-10" db="EMBL/GenBank/DDBJ databases">
        <title>Corynebacteirum lowii and Corynebacterium oculi species nova, derived from human clinical disease and and emended description of Corynebacterium mastiditis.</title>
        <authorList>
            <person name="Bernard K."/>
            <person name="Pacheco A.L."/>
            <person name="Mcdougall C."/>
            <person name="Burtx T."/>
            <person name="Weibe D."/>
            <person name="Tyler S."/>
            <person name="Olson A.B."/>
            <person name="Cnockaert M."/>
            <person name="Eguchi H."/>
            <person name="Kuwahara T."/>
            <person name="Nakayama-Imaohji H."/>
            <person name="Boudewijins M."/>
            <person name="Van Hoecke F."/>
            <person name="Bernier A.-M."/>
            <person name="Vandamme P."/>
        </authorList>
    </citation>
    <scope>NUCLEOTIDE SEQUENCE [LARGE SCALE GENOMIC DNA]</scope>
    <source>
        <strain evidence="2 3">NML 130206</strain>
    </source>
</reference>
<accession>A0A0Q0YHH8</accession>
<dbReference type="PATRIC" id="fig|1544413.3.peg.1442"/>
<dbReference type="Proteomes" id="UP000050488">
    <property type="component" value="Unassembled WGS sequence"/>
</dbReference>
<organism evidence="2 3">
    <name type="scientific">Corynebacterium lowii</name>
    <dbReference type="NCBI Taxonomy" id="1544413"/>
    <lineage>
        <taxon>Bacteria</taxon>
        <taxon>Bacillati</taxon>
        <taxon>Actinomycetota</taxon>
        <taxon>Actinomycetes</taxon>
        <taxon>Mycobacteriales</taxon>
        <taxon>Corynebacteriaceae</taxon>
        <taxon>Corynebacterium</taxon>
    </lineage>
</organism>
<evidence type="ECO:0000313" key="3">
    <source>
        <dbReference type="Proteomes" id="UP000050488"/>
    </source>
</evidence>
<protein>
    <submittedName>
        <fullName evidence="2">Uncharacterized protein</fullName>
    </submittedName>
</protein>
<proteinExistence type="predicted"/>
<keyword evidence="3" id="KW-1185">Reference proteome</keyword>
<name>A0A0Q0YHH8_9CORY</name>